<dbReference type="Pfam" id="PF13151">
    <property type="entry name" value="DUF3990"/>
    <property type="match status" value="1"/>
</dbReference>
<dbReference type="EMBL" id="JACLYZ010000040">
    <property type="protein sequence ID" value="MBM6736166.1"/>
    <property type="molecule type" value="Genomic_DNA"/>
</dbReference>
<comment type="caution">
    <text evidence="1">The sequence shown here is derived from an EMBL/GenBank/DDBJ whole genome shotgun (WGS) entry which is preliminary data.</text>
</comment>
<dbReference type="Proteomes" id="UP000766986">
    <property type="component" value="Unassembled WGS sequence"/>
</dbReference>
<evidence type="ECO:0000313" key="2">
    <source>
        <dbReference type="Proteomes" id="UP000766986"/>
    </source>
</evidence>
<organism evidence="1 2">
    <name type="scientific">Mediterranea massiliensis</name>
    <dbReference type="NCBI Taxonomy" id="1841865"/>
    <lineage>
        <taxon>Bacteria</taxon>
        <taxon>Pseudomonadati</taxon>
        <taxon>Bacteroidota</taxon>
        <taxon>Bacteroidia</taxon>
        <taxon>Bacteroidales</taxon>
        <taxon>Bacteroidaceae</taxon>
        <taxon>Mediterranea</taxon>
    </lineage>
</organism>
<reference evidence="1 2" key="1">
    <citation type="journal article" date="2021" name="Sci. Rep.">
        <title>The distribution of antibiotic resistance genes in chicken gut microbiota commensals.</title>
        <authorList>
            <person name="Juricova H."/>
            <person name="Matiasovicova J."/>
            <person name="Kubasova T."/>
            <person name="Cejkova D."/>
            <person name="Rychlik I."/>
        </authorList>
    </citation>
    <scope>NUCLEOTIDE SEQUENCE [LARGE SCALE GENOMIC DNA]</scope>
    <source>
        <strain evidence="1 2">An772</strain>
    </source>
</reference>
<evidence type="ECO:0000313" key="1">
    <source>
        <dbReference type="EMBL" id="MBM6736166.1"/>
    </source>
</evidence>
<dbReference type="RefSeq" id="WP_205096351.1">
    <property type="nucleotide sequence ID" value="NZ_JACLYZ010000040.1"/>
</dbReference>
<keyword evidence="2" id="KW-1185">Reference proteome</keyword>
<accession>A0ABS2E3F1</accession>
<proteinExistence type="predicted"/>
<sequence>MKVYHGGTVVVKEPLAGIRRAGLDFGQGFYVTVHRKQACEWASRMADRRQQPPVLNEYQLDRDTALKEYKCLVFEKYDKTWLDFIAGNRKGRQLWKGYDWIEGGVADDRVVDTVESYIAGLMGVEEALKRLTFLVPNNQICLLNQRLIDRCLRFVNFTRI</sequence>
<gene>
    <name evidence="1" type="ORF">H7U35_13210</name>
</gene>
<name>A0ABS2E3F1_9BACT</name>
<protein>
    <submittedName>
        <fullName evidence="1">DUF3990 domain-containing protein</fullName>
    </submittedName>
</protein>
<dbReference type="InterPro" id="IPR025051">
    <property type="entry name" value="DUF3990"/>
</dbReference>